<evidence type="ECO:0000256" key="6">
    <source>
        <dbReference type="SAM" id="Phobius"/>
    </source>
</evidence>
<name>A0A0R1KRL0_9LACO</name>
<feature type="transmembrane region" description="Helical" evidence="6">
    <location>
        <begin position="170"/>
        <end position="190"/>
    </location>
</feature>
<feature type="transmembrane region" description="Helical" evidence="6">
    <location>
        <begin position="139"/>
        <end position="164"/>
    </location>
</feature>
<feature type="transmembrane region" description="Helical" evidence="6">
    <location>
        <begin position="224"/>
        <end position="250"/>
    </location>
</feature>
<evidence type="ECO:0000313" key="7">
    <source>
        <dbReference type="EMBL" id="KRK83265.1"/>
    </source>
</evidence>
<evidence type="ECO:0000313" key="8">
    <source>
        <dbReference type="Proteomes" id="UP000051515"/>
    </source>
</evidence>
<evidence type="ECO:0000256" key="4">
    <source>
        <dbReference type="ARBA" id="ARBA00022989"/>
    </source>
</evidence>
<accession>A0A0R1KRL0</accession>
<dbReference type="GO" id="GO:0022857">
    <property type="term" value="F:transmembrane transporter activity"/>
    <property type="evidence" value="ECO:0007669"/>
    <property type="project" value="InterPro"/>
</dbReference>
<evidence type="ECO:0000256" key="1">
    <source>
        <dbReference type="ARBA" id="ARBA00004651"/>
    </source>
</evidence>
<feature type="transmembrane region" description="Helical" evidence="6">
    <location>
        <begin position="41"/>
        <end position="62"/>
    </location>
</feature>
<keyword evidence="8" id="KW-1185">Reference proteome</keyword>
<dbReference type="InterPro" id="IPR036259">
    <property type="entry name" value="MFS_trans_sf"/>
</dbReference>
<dbReference type="SUPFAM" id="SSF103473">
    <property type="entry name" value="MFS general substrate transporter"/>
    <property type="match status" value="1"/>
</dbReference>
<comment type="subcellular location">
    <subcellularLocation>
        <location evidence="1">Cell membrane</location>
        <topology evidence="1">Multi-pass membrane protein</topology>
    </subcellularLocation>
</comment>
<dbReference type="STRING" id="1423788.FC78_GL002075"/>
<feature type="transmembrane region" description="Helical" evidence="6">
    <location>
        <begin position="74"/>
        <end position="94"/>
    </location>
</feature>
<feature type="transmembrane region" description="Helical" evidence="6">
    <location>
        <begin position="381"/>
        <end position="400"/>
    </location>
</feature>
<feature type="transmembrane region" description="Helical" evidence="6">
    <location>
        <begin position="256"/>
        <end position="277"/>
    </location>
</feature>
<feature type="transmembrane region" description="Helical" evidence="6">
    <location>
        <begin position="354"/>
        <end position="375"/>
    </location>
</feature>
<reference evidence="7 8" key="1">
    <citation type="journal article" date="2015" name="Genome Announc.">
        <title>Expanding the biotechnology potential of lactobacilli through comparative genomics of 213 strains and associated genera.</title>
        <authorList>
            <person name="Sun Z."/>
            <person name="Harris H.M."/>
            <person name="McCann A."/>
            <person name="Guo C."/>
            <person name="Argimon S."/>
            <person name="Zhang W."/>
            <person name="Yang X."/>
            <person name="Jeffery I.B."/>
            <person name="Cooney J.C."/>
            <person name="Kagawa T.F."/>
            <person name="Liu W."/>
            <person name="Song Y."/>
            <person name="Salvetti E."/>
            <person name="Wrobel A."/>
            <person name="Rasinkangas P."/>
            <person name="Parkhill J."/>
            <person name="Rea M.C."/>
            <person name="O'Sullivan O."/>
            <person name="Ritari J."/>
            <person name="Douillard F.P."/>
            <person name="Paul Ross R."/>
            <person name="Yang R."/>
            <person name="Briner A.E."/>
            <person name="Felis G.E."/>
            <person name="de Vos W.M."/>
            <person name="Barrangou R."/>
            <person name="Klaenhammer T.R."/>
            <person name="Caufield P.W."/>
            <person name="Cui Y."/>
            <person name="Zhang H."/>
            <person name="O'Toole P.W."/>
        </authorList>
    </citation>
    <scope>NUCLEOTIDE SEQUENCE [LARGE SCALE GENOMIC DNA]</scope>
    <source>
        <strain evidence="7 8">DSM 19674</strain>
    </source>
</reference>
<sequence length="407" mass="43968">MKNLVKNQAFMTLTGADFFETIGTSLFNIILLTYARSFANASIMVSIVSVATVMPGVLGIVTGQIADRTSNKRVWLASTKFIQAGLYLLLALLITQKQVFLLMIIILINIFSDIIGMYSNGLRMPIIQTKIDREFQEEAMGITQGILTIMQTVGQAIGVSLLALTNDYQLAGYINALTFLVAGIILIFGYDSLKVEQIKHKSPSIHKLLAQMKQALEKGSDTNAWALLGSIFFMNAVGSSLDAVINLYLVDQGNKLPLPFSVSVLIINTVLVAGTVLGSVLHSGWFKNLSFRSVMITCVATLGLFYINLLSLKSFILIIISMAIGGFCMGQANPKLTAALLKTADEEIIGSLTGLMNTVSIISMPLGTIGIVLIYNLINPALAYIVSMILLALSAVCLLLPKKGNEN</sequence>
<organism evidence="7 8">
    <name type="scientific">Companilactobacillus bobalius DSM 19674</name>
    <dbReference type="NCBI Taxonomy" id="1423788"/>
    <lineage>
        <taxon>Bacteria</taxon>
        <taxon>Bacillati</taxon>
        <taxon>Bacillota</taxon>
        <taxon>Bacilli</taxon>
        <taxon>Lactobacillales</taxon>
        <taxon>Lactobacillaceae</taxon>
        <taxon>Companilactobacillus</taxon>
        <taxon>Companilactobacillus bobalius</taxon>
    </lineage>
</organism>
<dbReference type="RefSeq" id="WP_056952706.1">
    <property type="nucleotide sequence ID" value="NZ_AZDY01000037.1"/>
</dbReference>
<dbReference type="Proteomes" id="UP000051515">
    <property type="component" value="Unassembled WGS sequence"/>
</dbReference>
<keyword evidence="2" id="KW-1003">Cell membrane</keyword>
<feature type="transmembrane region" description="Helical" evidence="6">
    <location>
        <begin position="100"/>
        <end position="118"/>
    </location>
</feature>
<dbReference type="InterPro" id="IPR011701">
    <property type="entry name" value="MFS"/>
</dbReference>
<evidence type="ECO:0008006" key="9">
    <source>
        <dbReference type="Google" id="ProtNLM"/>
    </source>
</evidence>
<protein>
    <recommendedName>
        <fullName evidence="9">MFS transporter</fullName>
    </recommendedName>
</protein>
<dbReference type="OrthoDB" id="2293709at2"/>
<evidence type="ECO:0000256" key="3">
    <source>
        <dbReference type="ARBA" id="ARBA00022692"/>
    </source>
</evidence>
<evidence type="ECO:0000256" key="5">
    <source>
        <dbReference type="ARBA" id="ARBA00023136"/>
    </source>
</evidence>
<dbReference type="GO" id="GO:0005886">
    <property type="term" value="C:plasma membrane"/>
    <property type="evidence" value="ECO:0007669"/>
    <property type="project" value="UniProtKB-SubCell"/>
</dbReference>
<gene>
    <name evidence="7" type="ORF">FC78_GL002075</name>
</gene>
<dbReference type="EMBL" id="AZDY01000037">
    <property type="protein sequence ID" value="KRK83265.1"/>
    <property type="molecule type" value="Genomic_DNA"/>
</dbReference>
<dbReference type="Gene3D" id="1.20.1250.20">
    <property type="entry name" value="MFS general substrate transporter like domains"/>
    <property type="match status" value="1"/>
</dbReference>
<keyword evidence="5 6" id="KW-0472">Membrane</keyword>
<comment type="caution">
    <text evidence="7">The sequence shown here is derived from an EMBL/GenBank/DDBJ whole genome shotgun (WGS) entry which is preliminary data.</text>
</comment>
<proteinExistence type="predicted"/>
<feature type="transmembrane region" description="Helical" evidence="6">
    <location>
        <begin position="12"/>
        <end position="35"/>
    </location>
</feature>
<keyword evidence="4 6" id="KW-1133">Transmembrane helix</keyword>
<dbReference type="Pfam" id="PF07690">
    <property type="entry name" value="MFS_1"/>
    <property type="match status" value="1"/>
</dbReference>
<evidence type="ECO:0000256" key="2">
    <source>
        <dbReference type="ARBA" id="ARBA00022475"/>
    </source>
</evidence>
<keyword evidence="3 6" id="KW-0812">Transmembrane</keyword>
<dbReference type="PANTHER" id="PTHR23513">
    <property type="entry name" value="INTEGRAL MEMBRANE EFFLUX PROTEIN-RELATED"/>
    <property type="match status" value="1"/>
</dbReference>
<dbReference type="PANTHER" id="PTHR23513:SF6">
    <property type="entry name" value="MAJOR FACILITATOR SUPERFAMILY ASSOCIATED DOMAIN-CONTAINING PROTEIN"/>
    <property type="match status" value="1"/>
</dbReference>
<dbReference type="AlphaFoldDB" id="A0A0R1KRL0"/>
<dbReference type="PATRIC" id="fig|1423788.3.peg.2141"/>